<dbReference type="AlphaFoldDB" id="G4CGC2"/>
<organism evidence="1 2">
    <name type="scientific">Neisseria shayeganii 871</name>
    <dbReference type="NCBI Taxonomy" id="1032488"/>
    <lineage>
        <taxon>Bacteria</taxon>
        <taxon>Pseudomonadati</taxon>
        <taxon>Pseudomonadota</taxon>
        <taxon>Betaproteobacteria</taxon>
        <taxon>Neisseriales</taxon>
        <taxon>Neisseriaceae</taxon>
        <taxon>Neisseria</taxon>
    </lineage>
</organism>
<sequence length="39" mass="4513">MEIIWDLRKRVKQTGYLKSVCMLSGSLWGCGFIVRKIPV</sequence>
<dbReference type="PATRIC" id="fig|1032488.3.peg.599"/>
<accession>G4CGC2</accession>
<keyword evidence="2" id="KW-1185">Reference proteome</keyword>
<proteinExistence type="predicted"/>
<reference evidence="1 2" key="1">
    <citation type="submission" date="2011-05" db="EMBL/GenBank/DDBJ databases">
        <authorList>
            <person name="Muzny D."/>
            <person name="Qin X."/>
            <person name="Deng J."/>
            <person name="Jiang H."/>
            <person name="Liu Y."/>
            <person name="Qu J."/>
            <person name="Song X.-Z."/>
            <person name="Zhang L."/>
            <person name="Thornton R."/>
            <person name="Coyle M."/>
            <person name="Francisco L."/>
            <person name="Jackson L."/>
            <person name="Javaid M."/>
            <person name="Korchina V."/>
            <person name="Kovar C."/>
            <person name="Mata R."/>
            <person name="Mathew T."/>
            <person name="Ngo R."/>
            <person name="Nguyen L."/>
            <person name="Nguyen N."/>
            <person name="Okwuonu G."/>
            <person name="Ongeri F."/>
            <person name="Pham C."/>
            <person name="Simmons D."/>
            <person name="Wilczek-Boney K."/>
            <person name="Hale W."/>
            <person name="Jakkamsetti A."/>
            <person name="Pham P."/>
            <person name="Ruth R."/>
            <person name="San Lucas F."/>
            <person name="Warren J."/>
            <person name="Zhang J."/>
            <person name="Zhao Z."/>
            <person name="Zhou C."/>
            <person name="Zhu D."/>
            <person name="Lee S."/>
            <person name="Bess C."/>
            <person name="Blankenburg K."/>
            <person name="Forbes L."/>
            <person name="Fu Q."/>
            <person name="Gubbala S."/>
            <person name="Hirani K."/>
            <person name="Jayaseelan J.C."/>
            <person name="Lara F."/>
            <person name="Munidasa M."/>
            <person name="Palculict T."/>
            <person name="Patil S."/>
            <person name="Pu L.-L."/>
            <person name="Saada N."/>
            <person name="Tang L."/>
            <person name="Weissenberger G."/>
            <person name="Zhu Y."/>
            <person name="Hemphill L."/>
            <person name="Shang Y."/>
            <person name="Youmans B."/>
            <person name="Ayvaz T."/>
            <person name="Ross M."/>
            <person name="Santibanez J."/>
            <person name="Aqrawi P."/>
            <person name="Gross S."/>
            <person name="Joshi V."/>
            <person name="Fowler G."/>
            <person name="Nazareth L."/>
            <person name="Reid J."/>
            <person name="Worley K."/>
            <person name="Petrosino J."/>
            <person name="Highlander S."/>
            <person name="Gibbs R."/>
        </authorList>
    </citation>
    <scope>NUCLEOTIDE SEQUENCE [LARGE SCALE GENOMIC DNA]</scope>
    <source>
        <strain evidence="1 2">871</strain>
    </source>
</reference>
<comment type="caution">
    <text evidence="1">The sequence shown here is derived from an EMBL/GenBank/DDBJ whole genome shotgun (WGS) entry which is preliminary data.</text>
</comment>
<evidence type="ECO:0000313" key="1">
    <source>
        <dbReference type="EMBL" id="EGY53170.1"/>
    </source>
</evidence>
<evidence type="ECO:0000313" key="2">
    <source>
        <dbReference type="Proteomes" id="UP000003019"/>
    </source>
</evidence>
<dbReference type="EMBL" id="AGAY01000022">
    <property type="protein sequence ID" value="EGY53170.1"/>
    <property type="molecule type" value="Genomic_DNA"/>
</dbReference>
<protein>
    <submittedName>
        <fullName evidence="1">Uncharacterized protein</fullName>
    </submittedName>
</protein>
<dbReference type="Proteomes" id="UP000003019">
    <property type="component" value="Unassembled WGS sequence"/>
</dbReference>
<name>G4CGC2_9NEIS</name>
<gene>
    <name evidence="1" type="ORF">HMPREF9371_0661</name>
</gene>
<dbReference type="HOGENOM" id="CLU_3313302_0_0_4"/>